<dbReference type="SMART" id="SM00962">
    <property type="entry name" value="SRP54"/>
    <property type="match status" value="1"/>
</dbReference>
<dbReference type="EC" id="3.6.5.4" evidence="9"/>
<dbReference type="RefSeq" id="WP_315623272.1">
    <property type="nucleotide sequence ID" value="NZ_JAUHMF010000001.1"/>
</dbReference>
<evidence type="ECO:0000256" key="8">
    <source>
        <dbReference type="ARBA" id="ARBA00048027"/>
    </source>
</evidence>
<dbReference type="Gene3D" id="1.20.120.140">
    <property type="entry name" value="Signal recognition particle SRP54, nucleotide-binding domain"/>
    <property type="match status" value="1"/>
</dbReference>
<evidence type="ECO:0000256" key="9">
    <source>
        <dbReference type="HAMAP-Rule" id="MF_00920"/>
    </source>
</evidence>
<dbReference type="Proteomes" id="UP001254165">
    <property type="component" value="Unassembled WGS sequence"/>
</dbReference>
<comment type="subunit">
    <text evidence="9">Part of the signal recognition particle protein translocation system, which is composed of SRP and FtsY.</text>
</comment>
<dbReference type="PROSITE" id="PS00300">
    <property type="entry name" value="SRP54"/>
    <property type="match status" value="1"/>
</dbReference>
<accession>A0ABU3NKM2</accession>
<keyword evidence="5 9" id="KW-0342">GTP-binding</keyword>
<dbReference type="InterPro" id="IPR013822">
    <property type="entry name" value="Signal_recog_particl_SRP54_hlx"/>
</dbReference>
<comment type="similarity">
    <text evidence="9">Belongs to the GTP-binding SRP family. FtsY subfamily.</text>
</comment>
<evidence type="ECO:0000256" key="7">
    <source>
        <dbReference type="ARBA" id="ARBA00023170"/>
    </source>
</evidence>
<dbReference type="Gene3D" id="3.40.50.300">
    <property type="entry name" value="P-loop containing nucleotide triphosphate hydrolases"/>
    <property type="match status" value="1"/>
</dbReference>
<organism evidence="11 12">
    <name type="scientific">Thermanaerothrix solaris</name>
    <dbReference type="NCBI Taxonomy" id="3058434"/>
    <lineage>
        <taxon>Bacteria</taxon>
        <taxon>Bacillati</taxon>
        <taxon>Chloroflexota</taxon>
        <taxon>Anaerolineae</taxon>
        <taxon>Anaerolineales</taxon>
        <taxon>Anaerolineaceae</taxon>
        <taxon>Thermanaerothrix</taxon>
    </lineage>
</organism>
<dbReference type="SUPFAM" id="SSF47364">
    <property type="entry name" value="Domain of the SRP/SRP receptor G-proteins"/>
    <property type="match status" value="1"/>
</dbReference>
<dbReference type="SMART" id="SM00963">
    <property type="entry name" value="SRP54_N"/>
    <property type="match status" value="1"/>
</dbReference>
<feature type="binding site" evidence="9">
    <location>
        <begin position="108"/>
        <end position="115"/>
    </location>
    <ligand>
        <name>GTP</name>
        <dbReference type="ChEBI" id="CHEBI:37565"/>
    </ligand>
</feature>
<feature type="domain" description="SRP54-type proteins GTP-binding" evidence="10">
    <location>
        <begin position="275"/>
        <end position="288"/>
    </location>
</feature>
<dbReference type="Pfam" id="PF02881">
    <property type="entry name" value="SRP54_N"/>
    <property type="match status" value="1"/>
</dbReference>
<comment type="subcellular location">
    <subcellularLocation>
        <location evidence="9">Cell membrane</location>
        <topology evidence="9">Peripheral membrane protein</topology>
        <orientation evidence="9">Cytoplasmic side</orientation>
    </subcellularLocation>
    <subcellularLocation>
        <location evidence="9">Cytoplasm</location>
    </subcellularLocation>
</comment>
<keyword evidence="3 9" id="KW-0547">Nucleotide-binding</keyword>
<comment type="catalytic activity">
    <reaction evidence="8 9">
        <text>GTP + H2O = GDP + phosphate + H(+)</text>
        <dbReference type="Rhea" id="RHEA:19669"/>
        <dbReference type="ChEBI" id="CHEBI:15377"/>
        <dbReference type="ChEBI" id="CHEBI:15378"/>
        <dbReference type="ChEBI" id="CHEBI:37565"/>
        <dbReference type="ChEBI" id="CHEBI:43474"/>
        <dbReference type="ChEBI" id="CHEBI:58189"/>
        <dbReference type="EC" id="3.6.5.4"/>
    </reaction>
</comment>
<evidence type="ECO:0000256" key="6">
    <source>
        <dbReference type="ARBA" id="ARBA00023136"/>
    </source>
</evidence>
<protein>
    <recommendedName>
        <fullName evidence="9">Signal recognition particle receptor FtsY</fullName>
        <shortName evidence="9">SRP receptor</shortName>
        <ecNumber evidence="9">3.6.5.4</ecNumber>
    </recommendedName>
</protein>
<dbReference type="HAMAP" id="MF_00920">
    <property type="entry name" value="FtsY"/>
    <property type="match status" value="1"/>
</dbReference>
<evidence type="ECO:0000256" key="2">
    <source>
        <dbReference type="ARBA" id="ARBA00022490"/>
    </source>
</evidence>
<name>A0ABU3NKM2_9CHLR</name>
<dbReference type="InterPro" id="IPR004390">
    <property type="entry name" value="SR_rcpt_FtsY"/>
</dbReference>
<evidence type="ECO:0000256" key="5">
    <source>
        <dbReference type="ARBA" id="ARBA00023134"/>
    </source>
</evidence>
<evidence type="ECO:0000256" key="3">
    <source>
        <dbReference type="ARBA" id="ARBA00022741"/>
    </source>
</evidence>
<dbReference type="InterPro" id="IPR003593">
    <property type="entry name" value="AAA+_ATPase"/>
</dbReference>
<dbReference type="InterPro" id="IPR036225">
    <property type="entry name" value="SRP/SRP_N"/>
</dbReference>
<evidence type="ECO:0000256" key="1">
    <source>
        <dbReference type="ARBA" id="ARBA00022475"/>
    </source>
</evidence>
<dbReference type="PANTHER" id="PTHR43134">
    <property type="entry name" value="SIGNAL RECOGNITION PARTICLE RECEPTOR SUBUNIT ALPHA"/>
    <property type="match status" value="1"/>
</dbReference>
<keyword evidence="6 9" id="KW-0472">Membrane</keyword>
<dbReference type="EMBL" id="JAUHMF010000001">
    <property type="protein sequence ID" value="MDT8896763.1"/>
    <property type="molecule type" value="Genomic_DNA"/>
</dbReference>
<dbReference type="NCBIfam" id="TIGR00064">
    <property type="entry name" value="ftsY"/>
    <property type="match status" value="1"/>
</dbReference>
<dbReference type="PANTHER" id="PTHR43134:SF1">
    <property type="entry name" value="SIGNAL RECOGNITION PARTICLE RECEPTOR SUBUNIT ALPHA"/>
    <property type="match status" value="1"/>
</dbReference>
<proteinExistence type="inferred from homology"/>
<dbReference type="Pfam" id="PF00448">
    <property type="entry name" value="SRP54"/>
    <property type="match status" value="1"/>
</dbReference>
<keyword evidence="7 9" id="KW-0675">Receptor</keyword>
<reference evidence="11 12" key="1">
    <citation type="submission" date="2023-07" db="EMBL/GenBank/DDBJ databases">
        <title>Novel species of Thermanaerothrix with wide hydrolytic capabilities.</title>
        <authorList>
            <person name="Zayulina K.S."/>
            <person name="Podosokorskaya O.A."/>
            <person name="Elcheninov A.G."/>
        </authorList>
    </citation>
    <scope>NUCLEOTIDE SEQUENCE [LARGE SCALE GENOMIC DNA]</scope>
    <source>
        <strain evidence="11 12">4228-RoL</strain>
    </source>
</reference>
<dbReference type="InterPro" id="IPR027417">
    <property type="entry name" value="P-loop_NTPase"/>
</dbReference>
<dbReference type="SUPFAM" id="SSF52540">
    <property type="entry name" value="P-loop containing nucleoside triphosphate hydrolases"/>
    <property type="match status" value="1"/>
</dbReference>
<comment type="caution">
    <text evidence="11">The sequence shown here is derived from an EMBL/GenBank/DDBJ whole genome shotgun (WGS) entry which is preliminary data.</text>
</comment>
<comment type="function">
    <text evidence="9">Involved in targeting and insertion of nascent membrane proteins into the cytoplasmic membrane. Acts as a receptor for the complex formed by the signal recognition particle (SRP) and the ribosome-nascent chain (RNC).</text>
</comment>
<keyword evidence="1 9" id="KW-1003">Cell membrane</keyword>
<evidence type="ECO:0000313" key="11">
    <source>
        <dbReference type="EMBL" id="MDT8896763.1"/>
    </source>
</evidence>
<evidence type="ECO:0000313" key="12">
    <source>
        <dbReference type="Proteomes" id="UP001254165"/>
    </source>
</evidence>
<evidence type="ECO:0000256" key="4">
    <source>
        <dbReference type="ARBA" id="ARBA00022801"/>
    </source>
</evidence>
<dbReference type="CDD" id="cd17874">
    <property type="entry name" value="FtsY"/>
    <property type="match status" value="1"/>
</dbReference>
<dbReference type="InterPro" id="IPR042101">
    <property type="entry name" value="SRP54_N_sf"/>
</dbReference>
<gene>
    <name evidence="9 11" type="primary">ftsY</name>
    <name evidence="11" type="ORF">QYE77_00670</name>
</gene>
<dbReference type="SMART" id="SM00382">
    <property type="entry name" value="AAA"/>
    <property type="match status" value="1"/>
</dbReference>
<evidence type="ECO:0000259" key="10">
    <source>
        <dbReference type="PROSITE" id="PS00300"/>
    </source>
</evidence>
<dbReference type="InterPro" id="IPR000897">
    <property type="entry name" value="SRP54_GTPase_dom"/>
</dbReference>
<feature type="binding site" evidence="9">
    <location>
        <begin position="190"/>
        <end position="194"/>
    </location>
    <ligand>
        <name>GTP</name>
        <dbReference type="ChEBI" id="CHEBI:37565"/>
    </ligand>
</feature>
<keyword evidence="12" id="KW-1185">Reference proteome</keyword>
<sequence>MIDLINKWKQGLERTRKATFGRLAALLGVSEIDDSTWEDLEALLLQSDLGVETTQEILQSLRQRVQREGLTKAGELKQALREELLKRLDTPPILDLDSHQPAVILVVGVNGSGKTTTIAKLAQWFRNQNKKVLLVAADTFRAAAVDQLQVWAERLNLPIVAGQPNADPGAVTFDGIQAALARKTDIVLIDTAGRLHTRYNLMEELKKVHRVAGKALPGAPHAVWLVLDATTGQNALQQARAFKEAVNVNGIILAKLDSSARGGMAFAIQSVLGIPILFVGLGETPSDLEIFDPEAFVQGILEG</sequence>
<keyword evidence="2 9" id="KW-0963">Cytoplasm</keyword>
<comment type="caution">
    <text evidence="9">Lacks conserved residue(s) required for the propagation of feature annotation.</text>
</comment>
<keyword evidence="4 9" id="KW-0378">Hydrolase</keyword>